<feature type="chain" id="PRO_5046650508" evidence="1">
    <location>
        <begin position="30"/>
        <end position="500"/>
    </location>
</feature>
<keyword evidence="3" id="KW-0378">Hydrolase</keyword>
<dbReference type="InterPro" id="IPR018711">
    <property type="entry name" value="NAGPA"/>
</dbReference>
<gene>
    <name evidence="3" type="ORF">GCM10009560_76260</name>
</gene>
<evidence type="ECO:0000313" key="4">
    <source>
        <dbReference type="Proteomes" id="UP001501578"/>
    </source>
</evidence>
<dbReference type="Proteomes" id="UP001501578">
    <property type="component" value="Unassembled WGS sequence"/>
</dbReference>
<dbReference type="Pfam" id="PF09992">
    <property type="entry name" value="NAGPA"/>
    <property type="match status" value="1"/>
</dbReference>
<keyword evidence="1" id="KW-0732">Signal</keyword>
<dbReference type="PANTHER" id="PTHR40446">
    <property type="entry name" value="N-ACETYLGLUCOSAMINE-1-PHOSPHODIESTER ALPHA-N-ACETYLGLUCOSAMINIDASE"/>
    <property type="match status" value="1"/>
</dbReference>
<feature type="domain" description="Phosphodiester glycosidase" evidence="2">
    <location>
        <begin position="353"/>
        <end position="497"/>
    </location>
</feature>
<protein>
    <submittedName>
        <fullName evidence="3">Phosphodiester glycosidase family protein</fullName>
    </submittedName>
</protein>
<dbReference type="PANTHER" id="PTHR40446:SF2">
    <property type="entry name" value="N-ACETYLGLUCOSAMINE-1-PHOSPHODIESTER ALPHA-N-ACETYLGLUCOSAMINIDASE"/>
    <property type="match status" value="1"/>
</dbReference>
<reference evidence="3 4" key="1">
    <citation type="journal article" date="2019" name="Int. J. Syst. Evol. Microbiol.">
        <title>The Global Catalogue of Microorganisms (GCM) 10K type strain sequencing project: providing services to taxonomists for standard genome sequencing and annotation.</title>
        <authorList>
            <consortium name="The Broad Institute Genomics Platform"/>
            <consortium name="The Broad Institute Genome Sequencing Center for Infectious Disease"/>
            <person name="Wu L."/>
            <person name="Ma J."/>
        </authorList>
    </citation>
    <scope>NUCLEOTIDE SEQUENCE [LARGE SCALE GENOMIC DNA]</scope>
    <source>
        <strain evidence="3 4">JCM 11136</strain>
    </source>
</reference>
<keyword evidence="4" id="KW-1185">Reference proteome</keyword>
<proteinExistence type="predicted"/>
<organism evidence="3 4">
    <name type="scientific">Nonomuraea longicatena</name>
    <dbReference type="NCBI Taxonomy" id="83682"/>
    <lineage>
        <taxon>Bacteria</taxon>
        <taxon>Bacillati</taxon>
        <taxon>Actinomycetota</taxon>
        <taxon>Actinomycetes</taxon>
        <taxon>Streptosporangiales</taxon>
        <taxon>Streptosporangiaceae</taxon>
        <taxon>Nonomuraea</taxon>
    </lineage>
</organism>
<feature type="signal peptide" evidence="1">
    <location>
        <begin position="1"/>
        <end position="29"/>
    </location>
</feature>
<dbReference type="EMBL" id="BAAAHQ010000058">
    <property type="protein sequence ID" value="GAA0953440.1"/>
    <property type="molecule type" value="Genomic_DNA"/>
</dbReference>
<keyword evidence="3" id="KW-0326">Glycosidase</keyword>
<accession>A0ABN1R8K1</accession>
<evidence type="ECO:0000259" key="2">
    <source>
        <dbReference type="Pfam" id="PF09992"/>
    </source>
</evidence>
<evidence type="ECO:0000313" key="3">
    <source>
        <dbReference type="EMBL" id="GAA0953440.1"/>
    </source>
</evidence>
<name>A0ABN1R8K1_9ACTN</name>
<dbReference type="GO" id="GO:0016798">
    <property type="term" value="F:hydrolase activity, acting on glycosyl bonds"/>
    <property type="evidence" value="ECO:0007669"/>
    <property type="project" value="UniProtKB-KW"/>
</dbReference>
<evidence type="ECO:0000256" key="1">
    <source>
        <dbReference type="SAM" id="SignalP"/>
    </source>
</evidence>
<sequence length="500" mass="51950">MIGILEKPFMTRRTLVVGLALATALPVTAVPAAARESAAVTFPSAKFPLGTPAAPAKTHKAIGQGIDLYQLTAGRSTDGYSVTVLMPSGRDYGRQETADAKAAEVEGAGLTPSVQKFVRPGVADAPSQEVFMVRVGMWSLDDKKKAEETVKQLKDAGIKARVDYLGDDGGNTTGPWSMNVLMVDARRFRGSYRASVGASVAARETTSAMAKGVGAIAGVNGGFFNIHTSKALRGDPLGASVVAGKLLSEPVAGRSAIVIKGRKAAITELKAEITATGQNGSRQEIAGVNRPTAADELVLYTEEFGAKTPADEGADVVLDATGKVVALRAPGANIPKGHTVLHGVGGAADWLRENVLDGETVKVATKLTDLRTDKNIALTPDLNVVAGGVGLLRNRRVNVTAKRDGHDSVNMILRRHPRTMAGVTRNGGLILATVDGRNPGVSVGANMIEAARLMKWLGAVNAINLDGGGSTAMVVGNKVVNRPSDGAERPVGDALLVLPR</sequence>
<comment type="caution">
    <text evidence="3">The sequence shown here is derived from an EMBL/GenBank/DDBJ whole genome shotgun (WGS) entry which is preliminary data.</text>
</comment>